<evidence type="ECO:0000313" key="1">
    <source>
        <dbReference type="EMBL" id="KKQ98811.1"/>
    </source>
</evidence>
<feature type="non-terminal residue" evidence="1">
    <location>
        <position position="104"/>
    </location>
</feature>
<gene>
    <name evidence="1" type="ORF">UT24_C0036G0009</name>
</gene>
<name>A0A0G0QAU6_9BACT</name>
<comment type="caution">
    <text evidence="1">The sequence shown here is derived from an EMBL/GenBank/DDBJ whole genome shotgun (WGS) entry which is preliminary data.</text>
</comment>
<organism evidence="1 2">
    <name type="scientific">Candidatus Woesebacteria bacterium GW2011_GWB1_39_12</name>
    <dbReference type="NCBI Taxonomy" id="1618574"/>
    <lineage>
        <taxon>Bacteria</taxon>
        <taxon>Candidatus Woeseibacteriota</taxon>
    </lineage>
</organism>
<dbReference type="STRING" id="1618574.UT24_C0036G0009"/>
<evidence type="ECO:0000313" key="2">
    <source>
        <dbReference type="Proteomes" id="UP000033881"/>
    </source>
</evidence>
<dbReference type="Proteomes" id="UP000033881">
    <property type="component" value="Unassembled WGS sequence"/>
</dbReference>
<sequence>MFNLQTMVENVVSKKIPNPNLTPRLSVRDTVMAEEDQKSKEKLTPDKKKIIIEKLVGGNDMWKDIYKDTMSSNNPILDDTDNSDTKPELVPEHVLESMGLMKDY</sequence>
<reference evidence="1 2" key="1">
    <citation type="journal article" date="2015" name="Nature">
        <title>rRNA introns, odd ribosomes, and small enigmatic genomes across a large radiation of phyla.</title>
        <authorList>
            <person name="Brown C.T."/>
            <person name="Hug L.A."/>
            <person name="Thomas B.C."/>
            <person name="Sharon I."/>
            <person name="Castelle C.J."/>
            <person name="Singh A."/>
            <person name="Wilkins M.J."/>
            <person name="Williams K.H."/>
            <person name="Banfield J.F."/>
        </authorList>
    </citation>
    <scope>NUCLEOTIDE SEQUENCE [LARGE SCALE GENOMIC DNA]</scope>
</reference>
<accession>A0A0G0QAU6</accession>
<proteinExistence type="predicted"/>
<dbReference type="EMBL" id="LBWB01000036">
    <property type="protein sequence ID" value="KKQ98811.1"/>
    <property type="molecule type" value="Genomic_DNA"/>
</dbReference>
<dbReference type="AlphaFoldDB" id="A0A0G0QAU6"/>
<protein>
    <submittedName>
        <fullName evidence="1">Uncharacterized protein</fullName>
    </submittedName>
</protein>